<dbReference type="Proteomes" id="UP000608890">
    <property type="component" value="Unassembled WGS sequence"/>
</dbReference>
<sequence>MSVQTEFSDLIRAMARRDWGTADRLLDEVESIDWRGGSQVIAAAFAIAVNERFTADHSPTDVARFVAETRSRFPAAQSLPTLEMEALVRAALGEVDLIENLDPETALQMQIVFLGKLLQDGYRAEPELEAFIADVERTAADVLWPPKGAI</sequence>
<reference evidence="1" key="2">
    <citation type="submission" date="2020-09" db="EMBL/GenBank/DDBJ databases">
        <authorList>
            <person name="Sun Q."/>
            <person name="Zhou Y."/>
        </authorList>
    </citation>
    <scope>NUCLEOTIDE SEQUENCE</scope>
    <source>
        <strain evidence="1">CGMCC 4.7312</strain>
    </source>
</reference>
<evidence type="ECO:0000313" key="2">
    <source>
        <dbReference type="Proteomes" id="UP000608890"/>
    </source>
</evidence>
<proteinExistence type="predicted"/>
<accession>A0A917TU36</accession>
<reference evidence="1" key="1">
    <citation type="journal article" date="2014" name="Int. J. Syst. Evol. Microbiol.">
        <title>Complete genome sequence of Corynebacterium casei LMG S-19264T (=DSM 44701T), isolated from a smear-ripened cheese.</title>
        <authorList>
            <consortium name="US DOE Joint Genome Institute (JGI-PGF)"/>
            <person name="Walter F."/>
            <person name="Albersmeier A."/>
            <person name="Kalinowski J."/>
            <person name="Ruckert C."/>
        </authorList>
    </citation>
    <scope>NUCLEOTIDE SEQUENCE</scope>
    <source>
        <strain evidence="1">CGMCC 4.7312</strain>
    </source>
</reference>
<name>A0A917TU36_9ACTN</name>
<protein>
    <submittedName>
        <fullName evidence="1">Uncharacterized protein</fullName>
    </submittedName>
</protein>
<dbReference type="EMBL" id="BMNB01000008">
    <property type="protein sequence ID" value="GGM37490.1"/>
    <property type="molecule type" value="Genomic_DNA"/>
</dbReference>
<comment type="caution">
    <text evidence="1">The sequence shown here is derived from an EMBL/GenBank/DDBJ whole genome shotgun (WGS) entry which is preliminary data.</text>
</comment>
<keyword evidence="2" id="KW-1185">Reference proteome</keyword>
<dbReference type="AlphaFoldDB" id="A0A917TU36"/>
<dbReference type="RefSeq" id="WP_189043277.1">
    <property type="nucleotide sequence ID" value="NZ_BMNB01000008.1"/>
</dbReference>
<gene>
    <name evidence="1" type="ORF">GCM10011608_22620</name>
</gene>
<evidence type="ECO:0000313" key="1">
    <source>
        <dbReference type="EMBL" id="GGM37490.1"/>
    </source>
</evidence>
<organism evidence="1 2">
    <name type="scientific">Micromonospora sonchi</name>
    <dbReference type="NCBI Taxonomy" id="1763543"/>
    <lineage>
        <taxon>Bacteria</taxon>
        <taxon>Bacillati</taxon>
        <taxon>Actinomycetota</taxon>
        <taxon>Actinomycetes</taxon>
        <taxon>Micromonosporales</taxon>
        <taxon>Micromonosporaceae</taxon>
        <taxon>Micromonospora</taxon>
    </lineage>
</organism>